<comment type="caution">
    <text evidence="4">The sequence shown here is derived from an EMBL/GenBank/DDBJ whole genome shotgun (WGS) entry which is preliminary data.</text>
</comment>
<dbReference type="InterPro" id="IPR022295">
    <property type="entry name" value="Ribosomal_P1_arc"/>
</dbReference>
<proteinExistence type="inferred from homology"/>
<name>T1BV07_9ZZZZ</name>
<dbReference type="InterPro" id="IPR038716">
    <property type="entry name" value="P1/P2_N_sf"/>
</dbReference>
<dbReference type="GO" id="GO:0005840">
    <property type="term" value="C:ribosome"/>
    <property type="evidence" value="ECO:0007669"/>
    <property type="project" value="UniProtKB-KW"/>
</dbReference>
<accession>T1BV07</accession>
<evidence type="ECO:0000256" key="3">
    <source>
        <dbReference type="ARBA" id="ARBA00023274"/>
    </source>
</evidence>
<dbReference type="GO" id="GO:0003735">
    <property type="term" value="F:structural constituent of ribosome"/>
    <property type="evidence" value="ECO:0007669"/>
    <property type="project" value="InterPro"/>
</dbReference>
<evidence type="ECO:0000256" key="1">
    <source>
        <dbReference type="ARBA" id="ARBA00005436"/>
    </source>
</evidence>
<dbReference type="Gene3D" id="1.10.10.1410">
    <property type="match status" value="1"/>
</dbReference>
<evidence type="ECO:0000256" key="2">
    <source>
        <dbReference type="ARBA" id="ARBA00022980"/>
    </source>
</evidence>
<reference evidence="4" key="1">
    <citation type="submission" date="2013-08" db="EMBL/GenBank/DDBJ databases">
        <authorList>
            <person name="Mendez C."/>
            <person name="Richter M."/>
            <person name="Ferrer M."/>
            <person name="Sanchez J."/>
        </authorList>
    </citation>
    <scope>NUCLEOTIDE SEQUENCE</scope>
</reference>
<gene>
    <name evidence="4" type="ORF">B1B_08648</name>
</gene>
<comment type="similarity">
    <text evidence="1">Belongs to the eukaryotic ribosomal protein P1/P2 family.</text>
</comment>
<dbReference type="EMBL" id="AUZY01005660">
    <property type="protein sequence ID" value="EQD57770.1"/>
    <property type="molecule type" value="Genomic_DNA"/>
</dbReference>
<dbReference type="GO" id="GO:0006414">
    <property type="term" value="P:translational elongation"/>
    <property type="evidence" value="ECO:0007669"/>
    <property type="project" value="InterPro"/>
</dbReference>
<keyword evidence="2 4" id="KW-0689">Ribosomal protein</keyword>
<keyword evidence="3" id="KW-0687">Ribonucleoprotein</keyword>
<dbReference type="FunFam" id="1.10.10.1410:FF:000002">
    <property type="entry name" value="60S acidic ribosomal protein P2"/>
    <property type="match status" value="1"/>
</dbReference>
<dbReference type="AlphaFoldDB" id="T1BV07"/>
<dbReference type="GO" id="GO:1990904">
    <property type="term" value="C:ribonucleoprotein complex"/>
    <property type="evidence" value="ECO:0007669"/>
    <property type="project" value="UniProtKB-KW"/>
</dbReference>
<reference evidence="4" key="2">
    <citation type="journal article" date="2014" name="ISME J.">
        <title>Microbial stratification in low pH oxic and suboxic macroscopic growths along an acid mine drainage.</title>
        <authorList>
            <person name="Mendez-Garcia C."/>
            <person name="Mesa V."/>
            <person name="Sprenger R.R."/>
            <person name="Richter M."/>
            <person name="Diez M.S."/>
            <person name="Solano J."/>
            <person name="Bargiela R."/>
            <person name="Golyshina O.V."/>
            <person name="Manteca A."/>
            <person name="Ramos J.L."/>
            <person name="Gallego J.R."/>
            <person name="Llorente I."/>
            <person name="Martins Dos Santos V.A."/>
            <person name="Jensen O.N."/>
            <person name="Pelaez A.I."/>
            <person name="Sanchez J."/>
            <person name="Ferrer M."/>
        </authorList>
    </citation>
    <scope>NUCLEOTIDE SEQUENCE</scope>
</reference>
<dbReference type="Pfam" id="PF00428">
    <property type="entry name" value="Ribosomal_60s"/>
    <property type="match status" value="1"/>
</dbReference>
<organism evidence="4">
    <name type="scientific">mine drainage metagenome</name>
    <dbReference type="NCBI Taxonomy" id="410659"/>
    <lineage>
        <taxon>unclassified sequences</taxon>
        <taxon>metagenomes</taxon>
        <taxon>ecological metagenomes</taxon>
    </lineage>
</organism>
<evidence type="ECO:0000313" key="4">
    <source>
        <dbReference type="EMBL" id="EQD57770.1"/>
    </source>
</evidence>
<sequence>MEYVYGALLLHSAGSEIDEEKLKKVLEEAGVKPDESRLKALVSSMKGVNIEEVNKERSINASCGSCCTSKARGKERVQEEGRKEG</sequence>
<protein>
    <submittedName>
        <fullName evidence="4">50S ribosomal protein L12P</fullName>
    </submittedName>
</protein>
<dbReference type="CDD" id="cd05832">
    <property type="entry name" value="Ribosomal_L12p"/>
    <property type="match status" value="1"/>
</dbReference>